<feature type="compositionally biased region" description="Polar residues" evidence="1">
    <location>
        <begin position="41"/>
        <end position="61"/>
    </location>
</feature>
<dbReference type="EMBL" id="JMSE01001508">
    <property type="protein sequence ID" value="KDN60467.1"/>
    <property type="molecule type" value="Genomic_DNA"/>
</dbReference>
<feature type="region of interest" description="Disordered" evidence="1">
    <location>
        <begin position="123"/>
        <end position="158"/>
    </location>
</feature>
<evidence type="ECO:0000313" key="4">
    <source>
        <dbReference type="Proteomes" id="UP000027238"/>
    </source>
</evidence>
<feature type="compositionally biased region" description="Basic and acidic residues" evidence="1">
    <location>
        <begin position="439"/>
        <end position="462"/>
    </location>
</feature>
<feature type="transmembrane region" description="Helical" evidence="2">
    <location>
        <begin position="207"/>
        <end position="227"/>
    </location>
</feature>
<feature type="region of interest" description="Disordered" evidence="1">
    <location>
        <begin position="24"/>
        <end position="81"/>
    </location>
</feature>
<organism evidence="3 4">
    <name type="scientific">Colletotrichum sublineola</name>
    <name type="common">Sorghum anthracnose fungus</name>
    <dbReference type="NCBI Taxonomy" id="1173701"/>
    <lineage>
        <taxon>Eukaryota</taxon>
        <taxon>Fungi</taxon>
        <taxon>Dikarya</taxon>
        <taxon>Ascomycota</taxon>
        <taxon>Pezizomycotina</taxon>
        <taxon>Sordariomycetes</taxon>
        <taxon>Hypocreomycetidae</taxon>
        <taxon>Glomerellales</taxon>
        <taxon>Glomerellaceae</taxon>
        <taxon>Colletotrichum</taxon>
        <taxon>Colletotrichum graminicola species complex</taxon>
    </lineage>
</organism>
<sequence length="570" mass="61360">MASKSQPEPKPDLRAIFLAACRRSAAGKAGAKSSKPGVNKGGQTAQDATTKDGNSNDATSGGTDGTMKIRPGELISTCPTTTPITSAWTATASEQDGLGGQNSTTQVRGENVHFQQHNYIQVNRDGQHAPKGFGRSTRHSETTGGTSNTSDSPGTSASGHIARYAKRAVCRAAWKLCKGLCILIPVMLTVALVHVETGEWLGPRYNRAVGVAAGWVGAIVGGVFSSWTSILMTPWDGGETWHLPLVLTNSSSSTTSARHTFNMPVPSGLGMVIPKSIDRDLEDLCKILGDTSSKERSRQTLQAADELDNNIVAYYDLTRRQVERTMDRLRKFRERGSTHSGVPGSCSAEPATWRSLWMWWRGARVTTRGDVMATRLDELRELLHGRHQDMDAARHHASGGRADQLSRVVEGSCHYARAAREYVGLQIGSGGVVEGIEGSERAGKAVGEKDAGRVGGDDRMGDDAGTSASVSKVSEAATGLQAVCVATLWSKERHEELADQIAKEAKLLGRTIIDVDYLRDTVRRTYARDGAGAGWCEQEDVLLAEVEAEVEALIAKYLKTLEGYFGRVYD</sequence>
<accession>A0A066WUV2</accession>
<protein>
    <submittedName>
        <fullName evidence="3">Uncharacterized protein</fullName>
    </submittedName>
</protein>
<reference evidence="4" key="1">
    <citation type="journal article" date="2014" name="Genome Announc.">
        <title>Draft genome sequence of Colletotrichum sublineola, a destructive pathogen of cultivated sorghum.</title>
        <authorList>
            <person name="Baroncelli R."/>
            <person name="Sanz-Martin J.M."/>
            <person name="Rech G.E."/>
            <person name="Sukno S.A."/>
            <person name="Thon M.R."/>
        </authorList>
    </citation>
    <scope>NUCLEOTIDE SEQUENCE [LARGE SCALE GENOMIC DNA]</scope>
    <source>
        <strain evidence="4">TX430BB</strain>
    </source>
</reference>
<dbReference type="Proteomes" id="UP000027238">
    <property type="component" value="Unassembled WGS sequence"/>
</dbReference>
<keyword evidence="4" id="KW-1185">Reference proteome</keyword>
<evidence type="ECO:0000313" key="3">
    <source>
        <dbReference type="EMBL" id="KDN60467.1"/>
    </source>
</evidence>
<keyword evidence="2" id="KW-0472">Membrane</keyword>
<keyword evidence="2" id="KW-1133">Transmembrane helix</keyword>
<feature type="compositionally biased region" description="Low complexity" evidence="1">
    <location>
        <begin position="24"/>
        <end position="35"/>
    </location>
</feature>
<dbReference type="HOGENOM" id="CLU_478178_0_0_1"/>
<comment type="caution">
    <text evidence="3">The sequence shown here is derived from an EMBL/GenBank/DDBJ whole genome shotgun (WGS) entry which is preliminary data.</text>
</comment>
<keyword evidence="2" id="KW-0812">Transmembrane</keyword>
<feature type="transmembrane region" description="Helical" evidence="2">
    <location>
        <begin position="176"/>
        <end position="195"/>
    </location>
</feature>
<name>A0A066WUV2_COLSU</name>
<proteinExistence type="predicted"/>
<feature type="region of interest" description="Disordered" evidence="1">
    <location>
        <begin position="439"/>
        <end position="467"/>
    </location>
</feature>
<dbReference type="AlphaFoldDB" id="A0A066WUV2"/>
<gene>
    <name evidence="3" type="ORF">CSUB01_11757</name>
</gene>
<evidence type="ECO:0000256" key="1">
    <source>
        <dbReference type="SAM" id="MobiDB-lite"/>
    </source>
</evidence>
<dbReference type="OrthoDB" id="10495896at2759"/>
<evidence type="ECO:0000256" key="2">
    <source>
        <dbReference type="SAM" id="Phobius"/>
    </source>
</evidence>
<feature type="compositionally biased region" description="Polar residues" evidence="1">
    <location>
        <begin position="142"/>
        <end position="158"/>
    </location>
</feature>